<evidence type="ECO:0008006" key="3">
    <source>
        <dbReference type="Google" id="ProtNLM"/>
    </source>
</evidence>
<organism evidence="1 2">
    <name type="scientific">Anaerosporobacter mobilis DSM 15930</name>
    <dbReference type="NCBI Taxonomy" id="1120996"/>
    <lineage>
        <taxon>Bacteria</taxon>
        <taxon>Bacillati</taxon>
        <taxon>Bacillota</taxon>
        <taxon>Clostridia</taxon>
        <taxon>Lachnospirales</taxon>
        <taxon>Lachnospiraceae</taxon>
        <taxon>Anaerosporobacter</taxon>
    </lineage>
</organism>
<name>A0A1M7N6P2_9FIRM</name>
<dbReference type="STRING" id="1120996.SAMN02746066_04269"/>
<dbReference type="AlphaFoldDB" id="A0A1M7N6P2"/>
<evidence type="ECO:0000313" key="1">
    <source>
        <dbReference type="EMBL" id="SHM99241.1"/>
    </source>
</evidence>
<dbReference type="RefSeq" id="WP_073291189.1">
    <property type="nucleotide sequence ID" value="NZ_FRCP01000025.1"/>
</dbReference>
<proteinExistence type="predicted"/>
<reference evidence="1 2" key="1">
    <citation type="submission" date="2016-11" db="EMBL/GenBank/DDBJ databases">
        <authorList>
            <person name="Jaros S."/>
            <person name="Januszkiewicz K."/>
            <person name="Wedrychowicz H."/>
        </authorList>
    </citation>
    <scope>NUCLEOTIDE SEQUENCE [LARGE SCALE GENOMIC DNA]</scope>
    <source>
        <strain evidence="1 2">DSM 15930</strain>
    </source>
</reference>
<sequence>MYVDYSRYPRPESVRFFEKAIPNHSATKRLEKIENYHYIIHRHDMPTFEVVVTNHYTIGLSDYYEIMDEYPNIQGIVTISNWNGYTNQAKMAAKEQHVGIFVMNELLGALTWNEPYKYIKKDDEGNAIFFGKYR</sequence>
<gene>
    <name evidence="1" type="ORF">SAMN02746066_04269</name>
</gene>
<dbReference type="OrthoDB" id="9795247at2"/>
<accession>A0A1M7N6P2</accession>
<evidence type="ECO:0000313" key="2">
    <source>
        <dbReference type="Proteomes" id="UP000184038"/>
    </source>
</evidence>
<protein>
    <recommendedName>
        <fullName evidence="3">Restriction endonuclease</fullName>
    </recommendedName>
</protein>
<keyword evidence="2" id="KW-1185">Reference proteome</keyword>
<dbReference type="Proteomes" id="UP000184038">
    <property type="component" value="Unassembled WGS sequence"/>
</dbReference>
<dbReference type="EMBL" id="FRCP01000025">
    <property type="protein sequence ID" value="SHM99241.1"/>
    <property type="molecule type" value="Genomic_DNA"/>
</dbReference>